<feature type="region of interest" description="Disordered" evidence="1">
    <location>
        <begin position="257"/>
        <end position="309"/>
    </location>
</feature>
<evidence type="ECO:0000313" key="2">
    <source>
        <dbReference type="EMBL" id="KAJ4315546.1"/>
    </source>
</evidence>
<dbReference type="AlphaFoldDB" id="A0A9W8W8D6"/>
<reference evidence="2" key="1">
    <citation type="submission" date="2022-10" db="EMBL/GenBank/DDBJ databases">
        <title>Tapping the CABI collections for fungal endophytes: first genome assemblies for Collariella, Neodidymelliopsis, Ascochyta clinopodiicola, Didymella pomorum, Didymosphaeria variabile, Neocosmospora piperis and Neocucurbitaria cava.</title>
        <authorList>
            <person name="Hill R."/>
        </authorList>
    </citation>
    <scope>NUCLEOTIDE SEQUENCE</scope>
    <source>
        <strain evidence="2">IMI 366586</strain>
    </source>
</reference>
<name>A0A9W8W8D6_9HYPO</name>
<gene>
    <name evidence="2" type="ORF">N0V84_008309</name>
</gene>
<sequence length="309" mass="34447">MTGKPSYQASEIRFALELMLQDLCNEQISDAFHQRFGRPLTDNQIRYLRNKYGKDPDYGAPLVNRPASKKLKRRRVEPIETPRPEKRTRREVSAAPASTAPVELVPSPAVEIEPLKLLQEAHNSPSIVVETSTVKKEEITSPTPSQAYVLSPTVPATALPVAAQAQERSYVPRTTAGLFHQQQNPAWNTNFHPINSNFGQHWNAPVPQPATSDNVLQNVPQPVEVVQAGLMLSQTDGEAAIQQTLSPEEAELWKDTPRNTNRSVPQQPFPNYSHQTPLSPSLNVDNIDPRLFEESTDPVISLKQSFAQK</sequence>
<evidence type="ECO:0000256" key="1">
    <source>
        <dbReference type="SAM" id="MobiDB-lite"/>
    </source>
</evidence>
<feature type="compositionally biased region" description="Polar residues" evidence="1">
    <location>
        <begin position="258"/>
        <end position="284"/>
    </location>
</feature>
<comment type="caution">
    <text evidence="2">The sequence shown here is derived from an EMBL/GenBank/DDBJ whole genome shotgun (WGS) entry which is preliminary data.</text>
</comment>
<dbReference type="EMBL" id="JAPEUR010000201">
    <property type="protein sequence ID" value="KAJ4315546.1"/>
    <property type="molecule type" value="Genomic_DNA"/>
</dbReference>
<dbReference type="OrthoDB" id="4736382at2759"/>
<dbReference type="Proteomes" id="UP001140502">
    <property type="component" value="Unassembled WGS sequence"/>
</dbReference>
<organism evidence="2 3">
    <name type="scientific">Fusarium piperis</name>
    <dbReference type="NCBI Taxonomy" id="1435070"/>
    <lineage>
        <taxon>Eukaryota</taxon>
        <taxon>Fungi</taxon>
        <taxon>Dikarya</taxon>
        <taxon>Ascomycota</taxon>
        <taxon>Pezizomycotina</taxon>
        <taxon>Sordariomycetes</taxon>
        <taxon>Hypocreomycetidae</taxon>
        <taxon>Hypocreales</taxon>
        <taxon>Nectriaceae</taxon>
        <taxon>Fusarium</taxon>
        <taxon>Fusarium solani species complex</taxon>
    </lineage>
</organism>
<keyword evidence="3" id="KW-1185">Reference proteome</keyword>
<feature type="region of interest" description="Disordered" evidence="1">
    <location>
        <begin position="56"/>
        <end position="100"/>
    </location>
</feature>
<feature type="compositionally biased region" description="Basic and acidic residues" evidence="1">
    <location>
        <begin position="76"/>
        <end position="92"/>
    </location>
</feature>
<accession>A0A9W8W8D6</accession>
<evidence type="ECO:0000313" key="3">
    <source>
        <dbReference type="Proteomes" id="UP001140502"/>
    </source>
</evidence>
<proteinExistence type="predicted"/>
<protein>
    <submittedName>
        <fullName evidence="2">Uncharacterized protein</fullName>
    </submittedName>
</protein>